<evidence type="ECO:0000313" key="2">
    <source>
        <dbReference type="EMBL" id="KQB40957.1"/>
    </source>
</evidence>
<reference evidence="2 3" key="1">
    <citation type="submission" date="2014-09" db="EMBL/GenBank/DDBJ databases">
        <title>Genome sequence of Flavobacterium aquidurense RC62.</title>
        <authorList>
            <person name="Kim J.F."/>
            <person name="Kwak M.-J."/>
        </authorList>
    </citation>
    <scope>NUCLEOTIDE SEQUENCE [LARGE SCALE GENOMIC DNA]</scope>
    <source>
        <strain evidence="2 3">RC62</strain>
    </source>
</reference>
<feature type="transmembrane region" description="Helical" evidence="1">
    <location>
        <begin position="162"/>
        <end position="180"/>
    </location>
</feature>
<evidence type="ECO:0000256" key="1">
    <source>
        <dbReference type="SAM" id="Phobius"/>
    </source>
</evidence>
<dbReference type="EMBL" id="JRLF01000009">
    <property type="protein sequence ID" value="KQB40957.1"/>
    <property type="molecule type" value="Genomic_DNA"/>
</dbReference>
<feature type="transmembrane region" description="Helical" evidence="1">
    <location>
        <begin position="12"/>
        <end position="30"/>
    </location>
</feature>
<sequence length="427" mass="50106">MDKKTKFFKTVILLQFIPALLLGLLILMNFRKQKLLNVRGFHPYEFNYGHAVPLIFFGVCFLVSVLIVFIKKENVTEDEADIQKKVRQQNFWKFAFYCTVFFLIIIAVFAFGLYRKNPFIIDQPTLFYSLVVLRSLLIIILSLVTASFFLAAGIYWKSNKTLAVFILIFSFFIIAASFTYEVVFIGEFMNASENYINRRDEKELSSDAAETSEDYVEADNEQVDYEVEKSKLLSSWNSLIPDWGALDGKYDFYDVRILIGRSLDDHITESDYYYLVQYIDNIRENPDALYLGFENYRSVIYSVISPEIYRKANFDKIVDGLLLTYDDIGAENEKLKEIYNAMHQSYGSSRPNMEKYYSDFEKYFTAETIEKLQTYKFSNNADFKDADIMWFYSFWARRNNEGNIKEIAIILNEIKEQYDANSNSDEE</sequence>
<comment type="caution">
    <text evidence="2">The sequence shown here is derived from an EMBL/GenBank/DDBJ whole genome shotgun (WGS) entry which is preliminary data.</text>
</comment>
<protein>
    <submittedName>
        <fullName evidence="2">Uncharacterized protein</fullName>
    </submittedName>
</protein>
<keyword evidence="1" id="KW-1133">Transmembrane helix</keyword>
<name>A0A0Q0W9D5_9FLAO</name>
<feature type="transmembrane region" description="Helical" evidence="1">
    <location>
        <begin position="126"/>
        <end position="150"/>
    </location>
</feature>
<dbReference type="Proteomes" id="UP000050443">
    <property type="component" value="Unassembled WGS sequence"/>
</dbReference>
<proteinExistence type="predicted"/>
<evidence type="ECO:0000313" key="3">
    <source>
        <dbReference type="Proteomes" id="UP000050443"/>
    </source>
</evidence>
<keyword evidence="1" id="KW-0812">Transmembrane</keyword>
<keyword evidence="1" id="KW-0472">Membrane</keyword>
<feature type="transmembrane region" description="Helical" evidence="1">
    <location>
        <begin position="91"/>
        <end position="114"/>
    </location>
</feature>
<dbReference type="PATRIC" id="fig|362413.3.peg.4253"/>
<dbReference type="AlphaFoldDB" id="A0A0Q0W9D5"/>
<organism evidence="2 3">
    <name type="scientific">Flavobacterium aquidurense</name>
    <dbReference type="NCBI Taxonomy" id="362413"/>
    <lineage>
        <taxon>Bacteria</taxon>
        <taxon>Pseudomonadati</taxon>
        <taxon>Bacteroidota</taxon>
        <taxon>Flavobacteriia</taxon>
        <taxon>Flavobacteriales</taxon>
        <taxon>Flavobacteriaceae</taxon>
        <taxon>Flavobacterium</taxon>
    </lineage>
</organism>
<dbReference type="STRING" id="362413.RC62_4332"/>
<accession>A0A0Q0W9D5</accession>
<feature type="transmembrane region" description="Helical" evidence="1">
    <location>
        <begin position="50"/>
        <end position="70"/>
    </location>
</feature>
<gene>
    <name evidence="2" type="ORF">RC62_4332</name>
</gene>